<dbReference type="Pfam" id="PF04717">
    <property type="entry name" value="Phage_base_V"/>
    <property type="match status" value="1"/>
</dbReference>
<dbReference type="Proteomes" id="UP000253772">
    <property type="component" value="Chromosome c1"/>
</dbReference>
<dbReference type="AlphaFoldDB" id="A0A482IM78"/>
<protein>
    <submittedName>
        <fullName evidence="3">Phage baseplate assembly protein V</fullName>
    </submittedName>
</protein>
<feature type="compositionally biased region" description="Polar residues" evidence="1">
    <location>
        <begin position="1"/>
        <end position="19"/>
    </location>
</feature>
<accession>A0A482IM78</accession>
<dbReference type="Gene3D" id="6.20.150.10">
    <property type="match status" value="1"/>
</dbReference>
<dbReference type="InterPro" id="IPR013046">
    <property type="entry name" value="GpV/Gp45"/>
</dbReference>
<dbReference type="InterPro" id="IPR037026">
    <property type="entry name" value="Vgr_OB-fold_dom_sf"/>
</dbReference>
<dbReference type="InterPro" id="IPR006531">
    <property type="entry name" value="Gp5/Vgr_OB"/>
</dbReference>
<gene>
    <name evidence="3" type="ORF">DDF84_008835</name>
</gene>
<evidence type="ECO:0000313" key="3">
    <source>
        <dbReference type="EMBL" id="QBP09858.1"/>
    </source>
</evidence>
<dbReference type="RefSeq" id="WP_017513067.1">
    <property type="nucleotide sequence ID" value="NZ_CP037900.1"/>
</dbReference>
<dbReference type="EMBL" id="CP037900">
    <property type="protein sequence ID" value="QBP09858.1"/>
    <property type="molecule type" value="Genomic_DNA"/>
</dbReference>
<dbReference type="NCBIfam" id="TIGR01644">
    <property type="entry name" value="phage_P2_V"/>
    <property type="match status" value="1"/>
</dbReference>
<sequence length="210" mass="22718">MSRGPNTHNETGVSRQVGTVSDIDERAGRVRVRLPEYGNLRSPWLDVLQRKTQDDKDYWMPDIGEQVAVLLDLSGDEGWVLGALYSEVDQPPVASRDKWHRRFKDGAMIEYDRAEHAFRLELPAGGKVLIVAPTGVLVQTDEATLDAKTTVCKGDLVVEGRLTYLGGMSGKPGPGGGKAADIEGDIGVNGNMDVSGTVMDGGGNSNHHRH</sequence>
<evidence type="ECO:0000259" key="2">
    <source>
        <dbReference type="Pfam" id="PF04717"/>
    </source>
</evidence>
<feature type="region of interest" description="Disordered" evidence="1">
    <location>
        <begin position="1"/>
        <end position="20"/>
    </location>
</feature>
<name>A0A482IM78_9BURK</name>
<feature type="domain" description="Gp5/Type VI secretion system Vgr protein OB-fold" evidence="2">
    <location>
        <begin position="17"/>
        <end position="85"/>
    </location>
</feature>
<evidence type="ECO:0000256" key="1">
    <source>
        <dbReference type="SAM" id="MobiDB-lite"/>
    </source>
</evidence>
<proteinExistence type="predicted"/>
<dbReference type="OrthoDB" id="4931325at2"/>
<reference evidence="3 4" key="1">
    <citation type="submission" date="2019-03" db="EMBL/GenBank/DDBJ databases">
        <title>Comparative insights into the high quality Complete genome sequence of highly metal resistant Cupriavidus metallidurans strain BS1 isolated from a gold-copper mine.</title>
        <authorList>
            <person name="Mazhar H.S."/>
            <person name="Rensing C."/>
        </authorList>
    </citation>
    <scope>NUCLEOTIDE SEQUENCE [LARGE SCALE GENOMIC DNA]</scope>
    <source>
        <strain evidence="3 4">BS1</strain>
    </source>
</reference>
<organism evidence="3 4">
    <name type="scientific">Cupriavidus metallidurans</name>
    <dbReference type="NCBI Taxonomy" id="119219"/>
    <lineage>
        <taxon>Bacteria</taxon>
        <taxon>Pseudomonadati</taxon>
        <taxon>Pseudomonadota</taxon>
        <taxon>Betaproteobacteria</taxon>
        <taxon>Burkholderiales</taxon>
        <taxon>Burkholderiaceae</taxon>
        <taxon>Cupriavidus</taxon>
    </lineage>
</organism>
<evidence type="ECO:0000313" key="4">
    <source>
        <dbReference type="Proteomes" id="UP000253772"/>
    </source>
</evidence>
<dbReference type="Gene3D" id="2.40.50.230">
    <property type="entry name" value="Gp5 N-terminal domain"/>
    <property type="match status" value="1"/>
</dbReference>